<sequence length="173" mass="21371">MIILIEQLQMIKCLILKLEKIVRIQETILKYKQEKKNSKILNQQYHNDFNQLMNSFHTIQNTQRKYQKFNFKLKKLIKTTKDTLFQEKNQKHHIFFQRQMKQNVYEKEQIQRLNKTEALKFNKETNQFNGFNIRQRIKKITLKNHHVLKKLLLGLNHQWRIKVQLLCHFIQRI</sequence>
<comment type="caution">
    <text evidence="1">The sequence shown here is derived from an EMBL/GenBank/DDBJ whole genome shotgun (WGS) entry which is preliminary data.</text>
</comment>
<evidence type="ECO:0000313" key="1">
    <source>
        <dbReference type="EMBL" id="CAD8066820.1"/>
    </source>
</evidence>
<organism evidence="1 2">
    <name type="scientific">Paramecium sonneborni</name>
    <dbReference type="NCBI Taxonomy" id="65129"/>
    <lineage>
        <taxon>Eukaryota</taxon>
        <taxon>Sar</taxon>
        <taxon>Alveolata</taxon>
        <taxon>Ciliophora</taxon>
        <taxon>Intramacronucleata</taxon>
        <taxon>Oligohymenophorea</taxon>
        <taxon>Peniculida</taxon>
        <taxon>Parameciidae</taxon>
        <taxon>Paramecium</taxon>
    </lineage>
</organism>
<reference evidence="1" key="1">
    <citation type="submission" date="2021-01" db="EMBL/GenBank/DDBJ databases">
        <authorList>
            <consortium name="Genoscope - CEA"/>
            <person name="William W."/>
        </authorList>
    </citation>
    <scope>NUCLEOTIDE SEQUENCE</scope>
</reference>
<protein>
    <submittedName>
        <fullName evidence="1">Uncharacterized protein</fullName>
    </submittedName>
</protein>
<evidence type="ECO:0000313" key="2">
    <source>
        <dbReference type="Proteomes" id="UP000692954"/>
    </source>
</evidence>
<dbReference type="AlphaFoldDB" id="A0A8S1LGE4"/>
<dbReference type="EMBL" id="CAJJDN010000022">
    <property type="protein sequence ID" value="CAD8066820.1"/>
    <property type="molecule type" value="Genomic_DNA"/>
</dbReference>
<keyword evidence="2" id="KW-1185">Reference proteome</keyword>
<gene>
    <name evidence="1" type="ORF">PSON_ATCC_30995.1.T0220100</name>
</gene>
<proteinExistence type="predicted"/>
<dbReference type="Proteomes" id="UP000692954">
    <property type="component" value="Unassembled WGS sequence"/>
</dbReference>
<accession>A0A8S1LGE4</accession>
<name>A0A8S1LGE4_9CILI</name>